<feature type="region of interest" description="Disordered" evidence="5">
    <location>
        <begin position="58"/>
        <end position="86"/>
    </location>
</feature>
<protein>
    <submittedName>
        <fullName evidence="8">Uncharacterized protein</fullName>
    </submittedName>
</protein>
<comment type="similarity">
    <text evidence="4">Belongs to the 5'-3' exonuclease family.</text>
</comment>
<dbReference type="Gene3D" id="3.40.50.12390">
    <property type="match status" value="2"/>
</dbReference>
<evidence type="ECO:0000256" key="5">
    <source>
        <dbReference type="SAM" id="MobiDB-lite"/>
    </source>
</evidence>
<keyword evidence="3" id="KW-0269">Exonuclease</keyword>
<dbReference type="InterPro" id="IPR041412">
    <property type="entry name" value="Xrn1_helical"/>
</dbReference>
<dbReference type="GO" id="GO:0004534">
    <property type="term" value="F:5'-3' RNA exonuclease activity"/>
    <property type="evidence" value="ECO:0007669"/>
    <property type="project" value="TreeGrafter"/>
</dbReference>
<dbReference type="Proteomes" id="UP000030693">
    <property type="component" value="Unassembled WGS sequence"/>
</dbReference>
<dbReference type="PANTHER" id="PTHR12341:SF7">
    <property type="entry name" value="5'-3' EXORIBONUCLEASE 1"/>
    <property type="match status" value="1"/>
</dbReference>
<evidence type="ECO:0000256" key="4">
    <source>
        <dbReference type="ARBA" id="ARBA00038299"/>
    </source>
</evidence>
<feature type="region of interest" description="Disordered" evidence="5">
    <location>
        <begin position="1082"/>
        <end position="1106"/>
    </location>
</feature>
<feature type="domain" description="Xrn1 N-terminal" evidence="6">
    <location>
        <begin position="1"/>
        <end position="183"/>
    </location>
</feature>
<dbReference type="RefSeq" id="XP_009496661.1">
    <property type="nucleotide sequence ID" value="XM_009498386.1"/>
</dbReference>
<feature type="region of interest" description="Disordered" evidence="5">
    <location>
        <begin position="416"/>
        <end position="477"/>
    </location>
</feature>
<dbReference type="OrthoDB" id="372487at2759"/>
<feature type="compositionally biased region" description="Acidic residues" evidence="5">
    <location>
        <begin position="1796"/>
        <end position="1805"/>
    </location>
</feature>
<evidence type="ECO:0000259" key="6">
    <source>
        <dbReference type="Pfam" id="PF03159"/>
    </source>
</evidence>
<proteinExistence type="inferred from homology"/>
<keyword evidence="2" id="KW-0378">Hydrolase</keyword>
<evidence type="ECO:0000256" key="2">
    <source>
        <dbReference type="ARBA" id="ARBA00022801"/>
    </source>
</evidence>
<feature type="compositionally biased region" description="Low complexity" evidence="5">
    <location>
        <begin position="1813"/>
        <end position="1839"/>
    </location>
</feature>
<reference evidence="8" key="1">
    <citation type="submission" date="2013-04" db="EMBL/GenBank/DDBJ databases">
        <title>The Genome Sequence of Fonticula alba ATCC 38817.</title>
        <authorList>
            <consortium name="The Broad Institute Genomics Platform"/>
            <person name="Russ C."/>
            <person name="Cuomo C."/>
            <person name="Burger G."/>
            <person name="Gray M.W."/>
            <person name="Holland P.W.H."/>
            <person name="King N."/>
            <person name="Lang F.B.F."/>
            <person name="Roger A.J."/>
            <person name="Ruiz-Trillo I."/>
            <person name="Brown M."/>
            <person name="Walker B."/>
            <person name="Young S."/>
            <person name="Zeng Q."/>
            <person name="Gargeya S."/>
            <person name="Fitzgerald M."/>
            <person name="Haas B."/>
            <person name="Abouelleil A."/>
            <person name="Allen A.W."/>
            <person name="Alvarado L."/>
            <person name="Arachchi H.M."/>
            <person name="Berlin A.M."/>
            <person name="Chapman S.B."/>
            <person name="Gainer-Dewar J."/>
            <person name="Goldberg J."/>
            <person name="Griggs A."/>
            <person name="Gujja S."/>
            <person name="Hansen M."/>
            <person name="Howarth C."/>
            <person name="Imamovic A."/>
            <person name="Ireland A."/>
            <person name="Larimer J."/>
            <person name="McCowan C."/>
            <person name="Murphy C."/>
            <person name="Pearson M."/>
            <person name="Poon T.W."/>
            <person name="Priest M."/>
            <person name="Roberts A."/>
            <person name="Saif S."/>
            <person name="Shea T."/>
            <person name="Sisk P."/>
            <person name="Sykes S."/>
            <person name="Wortman J."/>
            <person name="Nusbaum C."/>
            <person name="Birren B."/>
        </authorList>
    </citation>
    <scope>NUCLEOTIDE SEQUENCE [LARGE SCALE GENOMIC DNA]</scope>
    <source>
        <strain evidence="8">ATCC 38817</strain>
    </source>
</reference>
<feature type="compositionally biased region" description="Acidic residues" evidence="5">
    <location>
        <begin position="464"/>
        <end position="473"/>
    </location>
</feature>
<dbReference type="Pfam" id="PF17846">
    <property type="entry name" value="XRN_M"/>
    <property type="match status" value="2"/>
</dbReference>
<dbReference type="EMBL" id="KB932207">
    <property type="protein sequence ID" value="KCV69090.1"/>
    <property type="molecule type" value="Genomic_DNA"/>
</dbReference>
<sequence length="1995" mass="214348">MNGIIHQCSHNNTSDAPLLSDDELAYGVFAVVNRLAHLIRPRKMIYLALDGVAPRAKLNQQRSRRFTKAPPQYDDEEGAPAPVFDTNSVTPGTELMDDLGRRLRHLINLNMNMDPVWRNVQVIFSGTDCPGEGEHKIMSYIRQLRQSPDHDPNTSHCLYGLDSDLIMLSLVTHEPHFCLLREQLLHAPPFNRPTNAGIVASTLSGSAAKQPLPPVAGGDQYTLFYVGLLRETLDLEFRDLDPLIREHSPNPADRYNPEAIYDDFVALCMLVGNDFLPNLPSLYIPEGSLNVILETYRRVRPHLGGYINESGVLNAARLRRIFIELADLETAYFDSANQASLISIDPRDRLMVQQAVDSPEHAAALSALGAGGSSSSSSSRKDARLSAVRAASASQFPPDVSHDLLVEARSDASVSDAGAAGGATSEGDGLGSSATAAGSGGAAPLAELPGADDDTNAANANNTDDSEDDDDGDASMKSFSPEFMQAIQSALASEPRHASAPDSSTAYKRTVTFITPSQLVIFKRLRSFFLLHGLTEPALDEYRQANQQIAFPATLTPMDMAFLMRACSDLGLSYMRDDRQVIIKVPELIVGIMPLMRTYYEAVFAAYLNAPIRSRTFTATPAAAAERLSLAYARSRCVYRLTRLGVPQDDAAIAEALVTVDGSPGRDLADLQADLPSIRLPDGQNIAGPFTQGLHYLPASQYRDLERRPDYRALVDRVSLEYYRGLQWVLYYYYHGIPSWGWFFPMYYSPLISDLARVELLQEPALRYYSHFDLQRPLDPFEQLLSVLPPASAALVPEGLRPLMSSDPAQSPVADFFPADFHVDLNGKMNDWESVVLVNFIDIDRLREVMALPMSRLPNAVLSRNQNSMEYFVFRHDPSVSYELALLDTGVSAADGAAPAPGILGGTIQTMVSNIAVQRHVMRYAELNRLTPIRHFGLLPGVRLGADAPLGLPTFHSLAVRKQMIFMSRRGQTAKNETLALRLPTLQFILPGTGAARSDFQEAAQEQGAAGALGTGGPGQSTPAAPLDGAFMSSQRNFHLAGLGSLCYYSWPVLRAGQLVGIVDISSGHLFTPSAVNPLSGLSASGAPEEGGSGSDDASARPLGGGTKKQPPVYCFQLCPERLRHFQDHAAILSNAYNDLAILAGEQVVQLAVIRPFTSNALLVTDGTEGAGLAGASQAAEAGEGAEAAGNAAGVTGAGSSPSGSLSTVFSPSFSADVSRLVVSPLQSVILGSDWSDSRFLARPPKTIDQAFPIGSTVLLMGSSPQRNNRRAHMLSYNVQLPKHNVTASFGQLGTVLGYLKNGHVAVELYTPPPPSYLPWDASIEPKVDTNQHWASFFPLMKVGQLLNVSTSLILRVISRLRLVLPNEGGGSGSSRSSHRSIEIGLNMRDSFIHEYSPLFLLPTPNYIKALSRARASGTVPALSLKNVEYLFTKPGLGLLALYFANIRRLSPRVDLRSIRIDKNSVPLHALFPNIESARLFQTWVNTSFNSHFRVAVGSQSLSSWDIQRLADGRSVFQMSPTLPQHQRPLVSVPAAYLLSQEQVDEDRIVYPSLMVDPDNELAPWSVYQPMPYLLTRVAIVGTVPNRSVPFGTVGTVVVNNPLNRTSIILLDRPLDATRAFATKQPSDIDSVDLLSNHLCPSAAGSFALLGQCVESVQSLTHISYSLVSVPWSKLLLLYYSSNRQVEVRHKGRPLLFPGLNEYSRAVKLTPSIQSLLAARGGNYLSPRSLSVSELVSSSSMPVLYSRFRSTALAGDPDGEFIPDRDPFQLWLDIPESISNLNLASANAGAKSSDGFSDDDDDGDDGPVGAGDGDAPAAAPAAAPGAPVSEQQQQQQQQQRPFAPKLVTRDGGSSSRRQPRPAGKGPSGGGGDPAPAPASGPAATSPTFATESQPQFLKGASHASRASKPNLVDVFGKSPLVQSSLTASQSASPMAAPGRLVQRPAPPGAGGSPTDSSTSGSPPPGQQSARVAMLFGPRSPGSGSSAGGSPPNGSQ</sequence>
<dbReference type="STRING" id="691883.A0A058Z4A9"/>
<feature type="domain" description="Xrn1 helical" evidence="7">
    <location>
        <begin position="714"/>
        <end position="880"/>
    </location>
</feature>
<feature type="domain" description="Xrn1 helical" evidence="7">
    <location>
        <begin position="255"/>
        <end position="340"/>
    </location>
</feature>
<evidence type="ECO:0000259" key="7">
    <source>
        <dbReference type="Pfam" id="PF17846"/>
    </source>
</evidence>
<dbReference type="InterPro" id="IPR004859">
    <property type="entry name" value="Xrn1_N"/>
</dbReference>
<feature type="compositionally biased region" description="Low complexity" evidence="5">
    <location>
        <begin position="1976"/>
        <end position="1995"/>
    </location>
</feature>
<dbReference type="Gene3D" id="1.25.40.1050">
    <property type="match status" value="1"/>
</dbReference>
<dbReference type="eggNOG" id="KOG2045">
    <property type="taxonomic scope" value="Eukaryota"/>
</dbReference>
<evidence type="ECO:0000256" key="1">
    <source>
        <dbReference type="ARBA" id="ARBA00022722"/>
    </source>
</evidence>
<organism evidence="8">
    <name type="scientific">Fonticula alba</name>
    <name type="common">Slime mold</name>
    <dbReference type="NCBI Taxonomy" id="691883"/>
    <lineage>
        <taxon>Eukaryota</taxon>
        <taxon>Rotosphaerida</taxon>
        <taxon>Fonticulaceae</taxon>
        <taxon>Fonticula</taxon>
    </lineage>
</organism>
<feature type="region of interest" description="Disordered" evidence="5">
    <location>
        <begin position="1788"/>
        <end position="1905"/>
    </location>
</feature>
<feature type="compositionally biased region" description="Low complexity" evidence="5">
    <location>
        <begin position="1877"/>
        <end position="1890"/>
    </location>
</feature>
<dbReference type="GO" id="GO:0000956">
    <property type="term" value="P:nuclear-transcribed mRNA catabolic process"/>
    <property type="evidence" value="ECO:0007669"/>
    <property type="project" value="TreeGrafter"/>
</dbReference>
<evidence type="ECO:0000313" key="9">
    <source>
        <dbReference type="Proteomes" id="UP000030693"/>
    </source>
</evidence>
<dbReference type="GO" id="GO:0005634">
    <property type="term" value="C:nucleus"/>
    <property type="evidence" value="ECO:0007669"/>
    <property type="project" value="TreeGrafter"/>
</dbReference>
<gene>
    <name evidence="8" type="ORF">H696_04505</name>
</gene>
<evidence type="ECO:0000313" key="8">
    <source>
        <dbReference type="EMBL" id="KCV69090.1"/>
    </source>
</evidence>
<dbReference type="GO" id="GO:0003723">
    <property type="term" value="F:RNA binding"/>
    <property type="evidence" value="ECO:0007669"/>
    <property type="project" value="TreeGrafter"/>
</dbReference>
<dbReference type="CDD" id="cd18673">
    <property type="entry name" value="PIN_XRN1-2-like"/>
    <property type="match status" value="1"/>
</dbReference>
<keyword evidence="9" id="KW-1185">Reference proteome</keyword>
<dbReference type="InterPro" id="IPR027073">
    <property type="entry name" value="5_3_exoribonuclease"/>
</dbReference>
<feature type="region of interest" description="Disordered" evidence="5">
    <location>
        <begin position="1923"/>
        <end position="1995"/>
    </location>
</feature>
<keyword evidence="1" id="KW-0540">Nuclease</keyword>
<feature type="region of interest" description="Disordered" evidence="5">
    <location>
        <begin position="1002"/>
        <end position="1028"/>
    </location>
</feature>
<name>A0A058Z4A9_FONAL</name>
<accession>A0A058Z4A9</accession>
<feature type="compositionally biased region" description="Low complexity" evidence="5">
    <location>
        <begin position="416"/>
        <end position="449"/>
    </location>
</feature>
<dbReference type="GeneID" id="20529230"/>
<evidence type="ECO:0000256" key="3">
    <source>
        <dbReference type="ARBA" id="ARBA00022839"/>
    </source>
</evidence>
<dbReference type="PANTHER" id="PTHR12341">
    <property type="entry name" value="5'-&gt;3' EXORIBONUCLEASE"/>
    <property type="match status" value="1"/>
</dbReference>
<feature type="compositionally biased region" description="Polar residues" evidence="5">
    <location>
        <begin position="1923"/>
        <end position="1932"/>
    </location>
</feature>
<dbReference type="Pfam" id="PF03159">
    <property type="entry name" value="XRN_N"/>
    <property type="match status" value="1"/>
</dbReference>